<feature type="compositionally biased region" description="Polar residues" evidence="1">
    <location>
        <begin position="185"/>
        <end position="210"/>
    </location>
</feature>
<dbReference type="Proteomes" id="UP001151760">
    <property type="component" value="Unassembled WGS sequence"/>
</dbReference>
<accession>A0ABQ5DE65</accession>
<keyword evidence="4" id="KW-1185">Reference proteome</keyword>
<reference evidence="3" key="1">
    <citation type="journal article" date="2022" name="Int. J. Mol. Sci.">
        <title>Draft Genome of Tanacetum Coccineum: Genomic Comparison of Closely Related Tanacetum-Family Plants.</title>
        <authorList>
            <person name="Yamashiro T."/>
            <person name="Shiraishi A."/>
            <person name="Nakayama K."/>
            <person name="Satake H."/>
        </authorList>
    </citation>
    <scope>NUCLEOTIDE SEQUENCE</scope>
</reference>
<sequence>MASLDDRSNPLFTFKECSSSGALHNKSCVCSKGVEGLYCRQCALLRKKLEEVFQDIQDTSESSNDNINVVIAPQDPFVFNQDPGENSSQSPPHIDHHCCYGFRDSLDDDSPNPPPQPLTYSYEFCGNDAHYGHDCPPQVPFIYNPEPEVKDFHPEDGELEDDVLREKLSKINLLIAKIEALKDNPTPSSDFVTKSPSTSPNSFLEETDTSYNSLPESKTFCFNLEEKSSSN</sequence>
<dbReference type="InterPro" id="IPR000742">
    <property type="entry name" value="EGF"/>
</dbReference>
<feature type="region of interest" description="Disordered" evidence="1">
    <location>
        <begin position="184"/>
        <end position="210"/>
    </location>
</feature>
<organism evidence="3 4">
    <name type="scientific">Tanacetum coccineum</name>
    <dbReference type="NCBI Taxonomy" id="301880"/>
    <lineage>
        <taxon>Eukaryota</taxon>
        <taxon>Viridiplantae</taxon>
        <taxon>Streptophyta</taxon>
        <taxon>Embryophyta</taxon>
        <taxon>Tracheophyta</taxon>
        <taxon>Spermatophyta</taxon>
        <taxon>Magnoliopsida</taxon>
        <taxon>eudicotyledons</taxon>
        <taxon>Gunneridae</taxon>
        <taxon>Pentapetalae</taxon>
        <taxon>asterids</taxon>
        <taxon>campanulids</taxon>
        <taxon>Asterales</taxon>
        <taxon>Asteraceae</taxon>
        <taxon>Asteroideae</taxon>
        <taxon>Anthemideae</taxon>
        <taxon>Anthemidinae</taxon>
        <taxon>Tanacetum</taxon>
    </lineage>
</organism>
<evidence type="ECO:0000313" key="4">
    <source>
        <dbReference type="Proteomes" id="UP001151760"/>
    </source>
</evidence>
<proteinExistence type="predicted"/>
<feature type="domain" description="EGF-like" evidence="2">
    <location>
        <begin position="28"/>
        <end position="39"/>
    </location>
</feature>
<evidence type="ECO:0000259" key="2">
    <source>
        <dbReference type="PROSITE" id="PS00022"/>
    </source>
</evidence>
<evidence type="ECO:0000256" key="1">
    <source>
        <dbReference type="SAM" id="MobiDB-lite"/>
    </source>
</evidence>
<name>A0ABQ5DE65_9ASTR</name>
<comment type="caution">
    <text evidence="3">The sequence shown here is derived from an EMBL/GenBank/DDBJ whole genome shotgun (WGS) entry which is preliminary data.</text>
</comment>
<reference evidence="3" key="2">
    <citation type="submission" date="2022-01" db="EMBL/GenBank/DDBJ databases">
        <authorList>
            <person name="Yamashiro T."/>
            <person name="Shiraishi A."/>
            <person name="Satake H."/>
            <person name="Nakayama K."/>
        </authorList>
    </citation>
    <scope>NUCLEOTIDE SEQUENCE</scope>
</reference>
<dbReference type="EMBL" id="BQNB010015212">
    <property type="protein sequence ID" value="GJT37294.1"/>
    <property type="molecule type" value="Genomic_DNA"/>
</dbReference>
<protein>
    <submittedName>
        <fullName evidence="3">Retrotransposon protein, putative, ty1-copia subclass</fullName>
    </submittedName>
</protein>
<evidence type="ECO:0000313" key="3">
    <source>
        <dbReference type="EMBL" id="GJT37294.1"/>
    </source>
</evidence>
<gene>
    <name evidence="3" type="ORF">Tco_0937159</name>
</gene>
<dbReference type="PROSITE" id="PS00022">
    <property type="entry name" value="EGF_1"/>
    <property type="match status" value="1"/>
</dbReference>